<sequence>MSLYKLFSSNVEIQYKSTFLSKAMFFTLFTSMLNIILPFIIAQKSRGLWVKYHSFYEQPTVHFTYEYVLIAETEDPSKPILCTEIGLFGNDNEESSESCAEMQVQENDFTGDGKKDELYIKFHLNIPPDRTVSSILLILSLDFQLKTICPLQMQSLALITKEFVIPPSELIFHGDLNFYQTTHLPCEWFNQDTKYNRSLFEIEKWESYMSIDHYLSDYFHREVTTEVRTINSRTYNGQTDSMTVQVHLRIPEMQIRYTPSILQEFKWAWPQYLSFVVIFHWFFNKVKEFIFTNRLLMSWKVQSWKTFE</sequence>
<dbReference type="Proteomes" id="UP000504629">
    <property type="component" value="Unplaced"/>
</dbReference>
<evidence type="ECO:0000256" key="6">
    <source>
        <dbReference type="ARBA" id="ARBA00022989"/>
    </source>
</evidence>
<dbReference type="RefSeq" id="XP_028042003.1">
    <property type="nucleotide sequence ID" value="XM_028186202.1"/>
</dbReference>
<dbReference type="GO" id="GO:0060170">
    <property type="term" value="C:ciliary membrane"/>
    <property type="evidence" value="ECO:0007669"/>
    <property type="project" value="UniProtKB-SubCell"/>
</dbReference>
<evidence type="ECO:0000256" key="9">
    <source>
        <dbReference type="ARBA" id="ARBA00023180"/>
    </source>
</evidence>
<keyword evidence="6 12" id="KW-1133">Transmembrane helix</keyword>
<evidence type="ECO:0000313" key="13">
    <source>
        <dbReference type="Proteomes" id="UP000504629"/>
    </source>
</evidence>
<dbReference type="GO" id="GO:0060271">
    <property type="term" value="P:cilium assembly"/>
    <property type="evidence" value="ECO:0007669"/>
    <property type="project" value="TreeGrafter"/>
</dbReference>
<keyword evidence="10" id="KW-0966">Cell projection</keyword>
<comment type="function">
    <text evidence="11">Transmembrane component of the tectonic-like complex, a complex localized at the transition zone of primary cilia and acting as a barrier that prevents diffusion of transmembrane proteins between the cilia and plasma membranes. Required for ciliogenesis and sonic hedgehog/SHH signaling.</text>
</comment>
<reference evidence="14" key="1">
    <citation type="submission" date="2025-08" db="UniProtKB">
        <authorList>
            <consortium name="RefSeq"/>
        </authorList>
    </citation>
    <scope>IDENTIFICATION</scope>
    <source>
        <tissue evidence="14">Silk gland</tissue>
    </source>
</reference>
<keyword evidence="4" id="KW-1003">Cell membrane</keyword>
<protein>
    <recommendedName>
        <fullName evidence="3">Transmembrane protein 231</fullName>
    </recommendedName>
</protein>
<feature type="transmembrane region" description="Helical" evidence="12">
    <location>
        <begin position="20"/>
        <end position="42"/>
    </location>
</feature>
<dbReference type="InterPro" id="IPR019306">
    <property type="entry name" value="TMEM231"/>
</dbReference>
<comment type="similarity">
    <text evidence="2">Belongs to the TMEM231 family.</text>
</comment>
<dbReference type="OrthoDB" id="426438at2759"/>
<keyword evidence="5 12" id="KW-0812">Transmembrane</keyword>
<keyword evidence="13" id="KW-1185">Reference proteome</keyword>
<keyword evidence="8 12" id="KW-0472">Membrane</keyword>
<evidence type="ECO:0000256" key="2">
    <source>
        <dbReference type="ARBA" id="ARBA00009082"/>
    </source>
</evidence>
<accession>A0A6J2KKC6</accession>
<dbReference type="Pfam" id="PF10149">
    <property type="entry name" value="TM231"/>
    <property type="match status" value="1"/>
</dbReference>
<evidence type="ECO:0000313" key="14">
    <source>
        <dbReference type="RefSeq" id="XP_028042003.1"/>
    </source>
</evidence>
<evidence type="ECO:0000256" key="4">
    <source>
        <dbReference type="ARBA" id="ARBA00022475"/>
    </source>
</evidence>
<evidence type="ECO:0000256" key="5">
    <source>
        <dbReference type="ARBA" id="ARBA00022692"/>
    </source>
</evidence>
<dbReference type="PANTHER" id="PTHR14605:SF1">
    <property type="entry name" value="TRANSMEMBRANE PROTEIN 231"/>
    <property type="match status" value="1"/>
</dbReference>
<keyword evidence="7" id="KW-0969">Cilium</keyword>
<evidence type="ECO:0000256" key="12">
    <source>
        <dbReference type="SAM" id="Phobius"/>
    </source>
</evidence>
<dbReference type="PANTHER" id="PTHR14605">
    <property type="entry name" value="CHST5 PROTEIN"/>
    <property type="match status" value="1"/>
</dbReference>
<evidence type="ECO:0000256" key="7">
    <source>
        <dbReference type="ARBA" id="ARBA00023069"/>
    </source>
</evidence>
<name>A0A6J2KKC6_BOMMA</name>
<comment type="subcellular location">
    <subcellularLocation>
        <location evidence="1">Cell projection</location>
        <location evidence="1">Cilium membrane</location>
        <topology evidence="1">Multi-pass membrane protein</topology>
    </subcellularLocation>
</comment>
<dbReference type="AlphaFoldDB" id="A0A6J2KKC6"/>
<dbReference type="GeneID" id="114251808"/>
<proteinExistence type="inferred from homology"/>
<keyword evidence="9" id="KW-0325">Glycoprotein</keyword>
<dbReference type="GO" id="GO:0032880">
    <property type="term" value="P:regulation of protein localization"/>
    <property type="evidence" value="ECO:0007669"/>
    <property type="project" value="TreeGrafter"/>
</dbReference>
<evidence type="ECO:0000256" key="11">
    <source>
        <dbReference type="ARBA" id="ARBA00024803"/>
    </source>
</evidence>
<gene>
    <name evidence="14" type="primary">LOC114251808</name>
</gene>
<dbReference type="KEGG" id="bman:114251808"/>
<organism evidence="13 14">
    <name type="scientific">Bombyx mandarina</name>
    <name type="common">Wild silk moth</name>
    <name type="synonym">Wild silkworm</name>
    <dbReference type="NCBI Taxonomy" id="7092"/>
    <lineage>
        <taxon>Eukaryota</taxon>
        <taxon>Metazoa</taxon>
        <taxon>Ecdysozoa</taxon>
        <taxon>Arthropoda</taxon>
        <taxon>Hexapoda</taxon>
        <taxon>Insecta</taxon>
        <taxon>Pterygota</taxon>
        <taxon>Neoptera</taxon>
        <taxon>Endopterygota</taxon>
        <taxon>Lepidoptera</taxon>
        <taxon>Glossata</taxon>
        <taxon>Ditrysia</taxon>
        <taxon>Bombycoidea</taxon>
        <taxon>Bombycidae</taxon>
        <taxon>Bombycinae</taxon>
        <taxon>Bombyx</taxon>
    </lineage>
</organism>
<evidence type="ECO:0000256" key="1">
    <source>
        <dbReference type="ARBA" id="ARBA00004272"/>
    </source>
</evidence>
<evidence type="ECO:0000256" key="3">
    <source>
        <dbReference type="ARBA" id="ARBA00015087"/>
    </source>
</evidence>
<evidence type="ECO:0000256" key="8">
    <source>
        <dbReference type="ARBA" id="ARBA00023136"/>
    </source>
</evidence>
<evidence type="ECO:0000256" key="10">
    <source>
        <dbReference type="ARBA" id="ARBA00023273"/>
    </source>
</evidence>
<dbReference type="GO" id="GO:0035869">
    <property type="term" value="C:ciliary transition zone"/>
    <property type="evidence" value="ECO:0007669"/>
    <property type="project" value="TreeGrafter"/>
</dbReference>